<proteinExistence type="predicted"/>
<sequence>MSTPEEEPVHYPTYYVDVRLVHVLSSFVGLSLLGLGCWCALRIVHKRNLRRILNDPRHIALARLKEEAENGPPTPVMKTVSVEATLRTGWGPEEWHQVMPLGLERQSDSSLPLPSYSKEREDEAKTVQLSVLVALPSPLRRQCRKNNGFEPITVDSQSIQAGRYDTAQYHFDYHQIPEVAVGIYKMVFNGDVAEIRQASPILNTSGDVR</sequence>
<dbReference type="AlphaFoldDB" id="A0A0C3B241"/>
<evidence type="ECO:0000256" key="1">
    <source>
        <dbReference type="SAM" id="Phobius"/>
    </source>
</evidence>
<dbReference type="HOGENOM" id="CLU_1316115_0_0_1"/>
<accession>A0A0C3B241</accession>
<reference evidence="2 3" key="1">
    <citation type="submission" date="2014-04" db="EMBL/GenBank/DDBJ databases">
        <authorList>
            <consortium name="DOE Joint Genome Institute"/>
            <person name="Kuo A."/>
            <person name="Zuccaro A."/>
            <person name="Kohler A."/>
            <person name="Nagy L.G."/>
            <person name="Floudas D."/>
            <person name="Copeland A."/>
            <person name="Barry K.W."/>
            <person name="Cichocki N."/>
            <person name="Veneault-Fourrey C."/>
            <person name="LaButti K."/>
            <person name="Lindquist E.A."/>
            <person name="Lipzen A."/>
            <person name="Lundell T."/>
            <person name="Morin E."/>
            <person name="Murat C."/>
            <person name="Sun H."/>
            <person name="Tunlid A."/>
            <person name="Henrissat B."/>
            <person name="Grigoriev I.V."/>
            <person name="Hibbett D.S."/>
            <person name="Martin F."/>
            <person name="Nordberg H.P."/>
            <person name="Cantor M.N."/>
            <person name="Hua S.X."/>
        </authorList>
    </citation>
    <scope>NUCLEOTIDE SEQUENCE [LARGE SCALE GENOMIC DNA]</scope>
    <source>
        <strain evidence="2 3">MAFF 305830</strain>
    </source>
</reference>
<protein>
    <submittedName>
        <fullName evidence="2">Uncharacterized protein</fullName>
    </submittedName>
</protein>
<evidence type="ECO:0000313" key="2">
    <source>
        <dbReference type="EMBL" id="KIM26254.1"/>
    </source>
</evidence>
<name>A0A0C3B241_SERVB</name>
<dbReference type="EMBL" id="KN824307">
    <property type="protein sequence ID" value="KIM26254.1"/>
    <property type="molecule type" value="Genomic_DNA"/>
</dbReference>
<keyword evidence="1" id="KW-1133">Transmembrane helix</keyword>
<feature type="transmembrane region" description="Helical" evidence="1">
    <location>
        <begin position="20"/>
        <end position="41"/>
    </location>
</feature>
<keyword evidence="1" id="KW-0812">Transmembrane</keyword>
<dbReference type="Proteomes" id="UP000054097">
    <property type="component" value="Unassembled WGS sequence"/>
</dbReference>
<reference evidence="3" key="2">
    <citation type="submission" date="2015-01" db="EMBL/GenBank/DDBJ databases">
        <title>Evolutionary Origins and Diversification of the Mycorrhizal Mutualists.</title>
        <authorList>
            <consortium name="DOE Joint Genome Institute"/>
            <consortium name="Mycorrhizal Genomics Consortium"/>
            <person name="Kohler A."/>
            <person name="Kuo A."/>
            <person name="Nagy L.G."/>
            <person name="Floudas D."/>
            <person name="Copeland A."/>
            <person name="Barry K.W."/>
            <person name="Cichocki N."/>
            <person name="Veneault-Fourrey C."/>
            <person name="LaButti K."/>
            <person name="Lindquist E.A."/>
            <person name="Lipzen A."/>
            <person name="Lundell T."/>
            <person name="Morin E."/>
            <person name="Murat C."/>
            <person name="Riley R."/>
            <person name="Ohm R."/>
            <person name="Sun H."/>
            <person name="Tunlid A."/>
            <person name="Henrissat B."/>
            <person name="Grigoriev I.V."/>
            <person name="Hibbett D.S."/>
            <person name="Martin F."/>
        </authorList>
    </citation>
    <scope>NUCLEOTIDE SEQUENCE [LARGE SCALE GENOMIC DNA]</scope>
    <source>
        <strain evidence="3">MAFF 305830</strain>
    </source>
</reference>
<keyword evidence="1" id="KW-0472">Membrane</keyword>
<keyword evidence="3" id="KW-1185">Reference proteome</keyword>
<gene>
    <name evidence="2" type="ORF">M408DRAFT_194358</name>
</gene>
<evidence type="ECO:0000313" key="3">
    <source>
        <dbReference type="Proteomes" id="UP000054097"/>
    </source>
</evidence>
<organism evidence="2 3">
    <name type="scientific">Serendipita vermifera MAFF 305830</name>
    <dbReference type="NCBI Taxonomy" id="933852"/>
    <lineage>
        <taxon>Eukaryota</taxon>
        <taxon>Fungi</taxon>
        <taxon>Dikarya</taxon>
        <taxon>Basidiomycota</taxon>
        <taxon>Agaricomycotina</taxon>
        <taxon>Agaricomycetes</taxon>
        <taxon>Sebacinales</taxon>
        <taxon>Serendipitaceae</taxon>
        <taxon>Serendipita</taxon>
    </lineage>
</organism>